<evidence type="ECO:0000313" key="1">
    <source>
        <dbReference type="EMBL" id="SDI93848.1"/>
    </source>
</evidence>
<accession>A0A239DYY9</accession>
<dbReference type="EMBL" id="FNEC01000010">
    <property type="protein sequence ID" value="SDI93848.1"/>
    <property type="molecule type" value="Genomic_DNA"/>
</dbReference>
<protein>
    <submittedName>
        <fullName evidence="1">Uncharacterized protein</fullName>
    </submittedName>
</protein>
<dbReference type="Proteomes" id="UP000199693">
    <property type="component" value="Unassembled WGS sequence"/>
</dbReference>
<keyword evidence="3" id="KW-1185">Reference proteome</keyword>
<dbReference type="AlphaFoldDB" id="A0A239DYY9"/>
<dbReference type="EMBL" id="FZPC01000001">
    <property type="protein sequence ID" value="SNS36864.1"/>
    <property type="molecule type" value="Genomic_DNA"/>
</dbReference>
<dbReference type="RefSeq" id="WP_089389596.1">
    <property type="nucleotide sequence ID" value="NZ_FNEC01000010.1"/>
</dbReference>
<evidence type="ECO:0000313" key="4">
    <source>
        <dbReference type="Proteomes" id="UP000199693"/>
    </source>
</evidence>
<evidence type="ECO:0000313" key="2">
    <source>
        <dbReference type="EMBL" id="SNS36864.1"/>
    </source>
</evidence>
<evidence type="ECO:0000313" key="3">
    <source>
        <dbReference type="Proteomes" id="UP000198309"/>
    </source>
</evidence>
<dbReference type="Proteomes" id="UP000198309">
    <property type="component" value="Unassembled WGS sequence"/>
</dbReference>
<name>A0A239DYY9_9PSED</name>
<sequence>MSRAQPLEHGVVEQAIGWRVRLASGLAGADEQAAYGLRDSRSLPVRALYRTRYWVTLVPA</sequence>
<organism evidence="1 4">
    <name type="scientific">Pseudomonas delhiensis</name>
    <dbReference type="NCBI Taxonomy" id="366289"/>
    <lineage>
        <taxon>Bacteria</taxon>
        <taxon>Pseudomonadati</taxon>
        <taxon>Pseudomonadota</taxon>
        <taxon>Gammaproteobacteria</taxon>
        <taxon>Pseudomonadales</taxon>
        <taxon>Pseudomonadaceae</taxon>
        <taxon>Pseudomonas</taxon>
    </lineage>
</organism>
<proteinExistence type="predicted"/>
<gene>
    <name evidence="1" type="ORF">SAMN05216189_1010134</name>
    <name evidence="2" type="ORF">SAMN06295949_101134</name>
</gene>
<reference evidence="2 3" key="2">
    <citation type="submission" date="2017-06" db="EMBL/GenBank/DDBJ databases">
        <authorList>
            <person name="Varghese N."/>
            <person name="Submissions S."/>
        </authorList>
    </citation>
    <scope>NUCLEOTIDE SEQUENCE [LARGE SCALE GENOMIC DNA]</scope>
    <source>
        <strain evidence="2 3">RLD-1</strain>
    </source>
</reference>
<reference evidence="1 4" key="1">
    <citation type="submission" date="2016-10" db="EMBL/GenBank/DDBJ databases">
        <authorList>
            <person name="de Groot N.N."/>
        </authorList>
    </citation>
    <scope>NUCLEOTIDE SEQUENCE [LARGE SCALE GENOMIC DNA]</scope>
    <source>
        <strain evidence="1 4">CCM 7361</strain>
    </source>
</reference>